<dbReference type="Pfam" id="PF25973">
    <property type="entry name" value="BSH_CzcB"/>
    <property type="match status" value="1"/>
</dbReference>
<dbReference type="RefSeq" id="WP_153975540.1">
    <property type="nucleotide sequence ID" value="NZ_CP039268.1"/>
</dbReference>
<dbReference type="Gene3D" id="2.40.30.170">
    <property type="match status" value="1"/>
</dbReference>
<dbReference type="Gene3D" id="2.40.50.100">
    <property type="match status" value="1"/>
</dbReference>
<dbReference type="KEGG" id="ttp:E6P07_10360"/>
<feature type="coiled-coil region" evidence="1">
    <location>
        <begin position="178"/>
        <end position="205"/>
    </location>
</feature>
<dbReference type="OrthoDB" id="8524475at2"/>
<evidence type="ECO:0000313" key="4">
    <source>
        <dbReference type="Proteomes" id="UP000426424"/>
    </source>
</evidence>
<name>A0A6I6EDB1_THETI</name>
<dbReference type="Gene3D" id="1.10.287.470">
    <property type="entry name" value="Helix hairpin bin"/>
    <property type="match status" value="1"/>
</dbReference>
<dbReference type="Proteomes" id="UP000426424">
    <property type="component" value="Chromosome"/>
</dbReference>
<dbReference type="InterPro" id="IPR058647">
    <property type="entry name" value="BSH_CzcB-like"/>
</dbReference>
<evidence type="ECO:0000259" key="2">
    <source>
        <dbReference type="Pfam" id="PF25973"/>
    </source>
</evidence>
<accession>A0A6I6EDB1</accession>
<keyword evidence="4" id="KW-1185">Reference proteome</keyword>
<dbReference type="PANTHER" id="PTHR30469:SF15">
    <property type="entry name" value="HLYD FAMILY OF SECRETION PROTEINS"/>
    <property type="match status" value="1"/>
</dbReference>
<protein>
    <submittedName>
        <fullName evidence="3">HlyD family efflux transporter periplasmic adaptor subunit</fullName>
    </submittedName>
</protein>
<feature type="domain" description="CzcB-like barrel-sandwich hybrid" evidence="2">
    <location>
        <begin position="69"/>
        <end position="232"/>
    </location>
</feature>
<dbReference type="PANTHER" id="PTHR30469">
    <property type="entry name" value="MULTIDRUG RESISTANCE PROTEIN MDTA"/>
    <property type="match status" value="1"/>
</dbReference>
<dbReference type="AlphaFoldDB" id="A0A6I6EDB1"/>
<evidence type="ECO:0000256" key="1">
    <source>
        <dbReference type="SAM" id="Coils"/>
    </source>
</evidence>
<keyword evidence="1" id="KW-0175">Coiled coil</keyword>
<organism evidence="3 4">
    <name type="scientific">Thermochromatium tepidum ATCC 43061</name>
    <dbReference type="NCBI Taxonomy" id="316276"/>
    <lineage>
        <taxon>Bacteria</taxon>
        <taxon>Pseudomonadati</taxon>
        <taxon>Pseudomonadota</taxon>
        <taxon>Gammaproteobacteria</taxon>
        <taxon>Chromatiales</taxon>
        <taxon>Chromatiaceae</taxon>
        <taxon>Thermochromatium</taxon>
    </lineage>
</organism>
<feature type="coiled-coil region" evidence="1">
    <location>
        <begin position="109"/>
        <end position="146"/>
    </location>
</feature>
<evidence type="ECO:0000313" key="3">
    <source>
        <dbReference type="EMBL" id="QGU33346.1"/>
    </source>
</evidence>
<dbReference type="GO" id="GO:1990281">
    <property type="term" value="C:efflux pump complex"/>
    <property type="evidence" value="ECO:0007669"/>
    <property type="project" value="TreeGrafter"/>
</dbReference>
<gene>
    <name evidence="3" type="ORF">E6P07_10360</name>
</gene>
<dbReference type="GO" id="GO:0015562">
    <property type="term" value="F:efflux transmembrane transporter activity"/>
    <property type="evidence" value="ECO:0007669"/>
    <property type="project" value="TreeGrafter"/>
</dbReference>
<proteinExistence type="predicted"/>
<dbReference type="SUPFAM" id="SSF111369">
    <property type="entry name" value="HlyD-like secretion proteins"/>
    <property type="match status" value="1"/>
</dbReference>
<dbReference type="EMBL" id="CP039268">
    <property type="protein sequence ID" value="QGU33346.1"/>
    <property type="molecule type" value="Genomic_DNA"/>
</dbReference>
<reference evidence="3 4" key="1">
    <citation type="submission" date="2019-12" db="EMBL/GenBank/DDBJ databases">
        <title>The complete genome of the thermophilic, anoxygenic phototrophic gammaproteobacterium Thermochromatium tepidum.</title>
        <authorList>
            <person name="Sattley W.M."/>
            <person name="Swingley W.D."/>
            <person name="Burchell B.M."/>
            <person name="Gurbani S.A."/>
            <person name="Kujawa C.M."/>
            <person name="Nuccio D.A."/>
            <person name="Schladweiler J."/>
            <person name="Shaffer K.N."/>
            <person name="Stokes L.M."/>
            <person name="Touchman J.W."/>
            <person name="Blankenship R.E."/>
            <person name="Madigan M.T."/>
        </authorList>
    </citation>
    <scope>NUCLEOTIDE SEQUENCE [LARGE SCALE GENOMIC DNA]</scope>
    <source>
        <strain evidence="3 4">ATCC 43061</strain>
    </source>
</reference>
<sequence length="392" mass="42763">MPRRLLPILILALGIGLFAALKATRPKPHPVQPSERIWRVQVTQVRPTTHRPILVLFGQVEAPDRIQAAAPVAGRLLEVRVRDGDRVAAGTLLARLDPRDLEPRLTKARADLDKERLKLTHDRQALEQEREILRLARQALERAETVQSKQLGSVSSVDEAREQYARAQLAVTLREQSLAEHPAQLAALEAALAEAERDLARGTLRAPFDARIAGVKAAPGDQLQPNQVILTLYPLDGLYVRAKVPGAYSEELRTALANGERLMATGAHAGRPVSAVLERLAGEADARGVDALLRLDPGADLPLGAFVELRLQRPVAPDTIALPFAALHGGDRIFAVRDGRLQGLRGERIGELDTDTGEGRVLLRVPELQPGEPVMITHLPNAIDTLKVEIVE</sequence>